<dbReference type="EMBL" id="CAJNOT010002210">
    <property type="protein sequence ID" value="CAF1294982.1"/>
    <property type="molecule type" value="Genomic_DNA"/>
</dbReference>
<dbReference type="Proteomes" id="UP000663864">
    <property type="component" value="Unassembled WGS sequence"/>
</dbReference>
<reference evidence="2" key="1">
    <citation type="submission" date="2021-02" db="EMBL/GenBank/DDBJ databases">
        <authorList>
            <person name="Nowell W R."/>
        </authorList>
    </citation>
    <scope>NUCLEOTIDE SEQUENCE</scope>
</reference>
<evidence type="ECO:0000313" key="3">
    <source>
        <dbReference type="Proteomes" id="UP000663864"/>
    </source>
</evidence>
<comment type="caution">
    <text evidence="2">The sequence shown here is derived from an EMBL/GenBank/DDBJ whole genome shotgun (WGS) entry which is preliminary data.</text>
</comment>
<dbReference type="Pfam" id="PF05699">
    <property type="entry name" value="Dimer_Tnp_hAT"/>
    <property type="match status" value="1"/>
</dbReference>
<dbReference type="GO" id="GO:0046983">
    <property type="term" value="F:protein dimerization activity"/>
    <property type="evidence" value="ECO:0007669"/>
    <property type="project" value="InterPro"/>
</dbReference>
<proteinExistence type="predicted"/>
<protein>
    <recommendedName>
        <fullName evidence="1">HAT C-terminal dimerisation domain-containing protein</fullName>
    </recommendedName>
</protein>
<dbReference type="PANTHER" id="PTHR37162">
    <property type="entry name" value="HAT FAMILY DIMERISATION DOMAINCONTAINING PROTEIN-RELATED"/>
    <property type="match status" value="1"/>
</dbReference>
<evidence type="ECO:0000259" key="1">
    <source>
        <dbReference type="Pfam" id="PF05699"/>
    </source>
</evidence>
<dbReference type="PANTHER" id="PTHR37162:SF1">
    <property type="entry name" value="BED-TYPE DOMAIN-CONTAINING PROTEIN"/>
    <property type="match status" value="1"/>
</dbReference>
<dbReference type="AlphaFoldDB" id="A0A815D891"/>
<accession>A0A815D891</accession>
<feature type="domain" description="HAT C-terminal dimerisation" evidence="1">
    <location>
        <begin position="543"/>
        <end position="590"/>
    </location>
</feature>
<evidence type="ECO:0000313" key="2">
    <source>
        <dbReference type="EMBL" id="CAF1294982.1"/>
    </source>
</evidence>
<gene>
    <name evidence="2" type="ORF">ZHD862_LOCUS27653</name>
</gene>
<name>A0A815D891_9BILA</name>
<dbReference type="InterPro" id="IPR008906">
    <property type="entry name" value="HATC_C_dom"/>
</dbReference>
<sequence length="632" mass="72640">MISNIIDAEKLNDDVDEKTTDDEGRTKVLVAVENLSSASILQPRKKKRKKGVFNREWLKIAEYQRFLKEYKSDLSQATCIVCNQQFSIHYRGKTDIDNHMKTQKHQNNMKSFDMNQQLITNTMKPSKEKDEIAAAEGTLVYHGVKHGHSYLSQQCLINVCKTIFTSSTVANSLSCARTKATSIAVNVLSPCFTQHLLDDLKNSSYFSLLYDASNKGNTKLFPFCVQFLSVTGVRKGIIDLIDDADESAIKIFANAHQLLLDNGLDIHGLTALGADNTNVNVGDNHSVYSLFKDEVPDILKGNCCSHILHNSVKHAHRVLPIDIEQILCSIYSHFSRSAKRINELKQYYEFYEQDVKKNLELQRYYTTAVDLFRIITSIKNKLKERIDSQFFGAACRYRLARLPIDKQNMLKTSFIEFLSKIISYIDSYFDQNVVFYRTINYFSYENIEALIWNQVIQCVDMLKIKGLNEDCLFDEFTNIKSMFKTISDQNIPIFDQAQAFVKKQNDITVTNICDDVTDVDDDYSTGVKRVRSDQLWMLLLSLTKSPNFKKFICFLHSLPCSNAYVESAFSHMKHLLNDRRSCMTTELISAELKIRLNSTLSCTELYKYILSSEDLLRAIKSDEKYTFKRKCV</sequence>
<organism evidence="2 3">
    <name type="scientific">Rotaria sordida</name>
    <dbReference type="NCBI Taxonomy" id="392033"/>
    <lineage>
        <taxon>Eukaryota</taxon>
        <taxon>Metazoa</taxon>
        <taxon>Spiralia</taxon>
        <taxon>Gnathifera</taxon>
        <taxon>Rotifera</taxon>
        <taxon>Eurotatoria</taxon>
        <taxon>Bdelloidea</taxon>
        <taxon>Philodinida</taxon>
        <taxon>Philodinidae</taxon>
        <taxon>Rotaria</taxon>
    </lineage>
</organism>